<sequence>MQGEPVTEAPDGDVDAGSGDHGKRREDRQNHPDTHGNPPQWSAARLVWLGASDAA</sequence>
<evidence type="ECO:0000313" key="2">
    <source>
        <dbReference type="EMBL" id="GIH19989.1"/>
    </source>
</evidence>
<proteinExistence type="predicted"/>
<gene>
    <name evidence="2" type="ORF">Raf01_81610</name>
</gene>
<evidence type="ECO:0000313" key="3">
    <source>
        <dbReference type="Proteomes" id="UP000642748"/>
    </source>
</evidence>
<organism evidence="2 3">
    <name type="scientific">Rugosimonospora africana</name>
    <dbReference type="NCBI Taxonomy" id="556532"/>
    <lineage>
        <taxon>Bacteria</taxon>
        <taxon>Bacillati</taxon>
        <taxon>Actinomycetota</taxon>
        <taxon>Actinomycetes</taxon>
        <taxon>Micromonosporales</taxon>
        <taxon>Micromonosporaceae</taxon>
        <taxon>Rugosimonospora</taxon>
    </lineage>
</organism>
<protein>
    <submittedName>
        <fullName evidence="2">Uncharacterized protein</fullName>
    </submittedName>
</protein>
<feature type="region of interest" description="Disordered" evidence="1">
    <location>
        <begin position="1"/>
        <end position="43"/>
    </location>
</feature>
<evidence type="ECO:0000256" key="1">
    <source>
        <dbReference type="SAM" id="MobiDB-lite"/>
    </source>
</evidence>
<dbReference type="Proteomes" id="UP000642748">
    <property type="component" value="Unassembled WGS sequence"/>
</dbReference>
<dbReference type="AlphaFoldDB" id="A0A8J3VVJ3"/>
<reference evidence="2" key="1">
    <citation type="submission" date="2021-01" db="EMBL/GenBank/DDBJ databases">
        <title>Whole genome shotgun sequence of Rugosimonospora africana NBRC 104875.</title>
        <authorList>
            <person name="Komaki H."/>
            <person name="Tamura T."/>
        </authorList>
    </citation>
    <scope>NUCLEOTIDE SEQUENCE</scope>
    <source>
        <strain evidence="2">NBRC 104875</strain>
    </source>
</reference>
<accession>A0A8J3VVJ3</accession>
<dbReference type="EMBL" id="BONZ01000087">
    <property type="protein sequence ID" value="GIH19989.1"/>
    <property type="molecule type" value="Genomic_DNA"/>
</dbReference>
<keyword evidence="3" id="KW-1185">Reference proteome</keyword>
<feature type="compositionally biased region" description="Basic and acidic residues" evidence="1">
    <location>
        <begin position="18"/>
        <end position="34"/>
    </location>
</feature>
<comment type="caution">
    <text evidence="2">The sequence shown here is derived from an EMBL/GenBank/DDBJ whole genome shotgun (WGS) entry which is preliminary data.</text>
</comment>
<name>A0A8J3VVJ3_9ACTN</name>